<evidence type="ECO:0000313" key="2">
    <source>
        <dbReference type="EMBL" id="DAD74671.1"/>
    </source>
</evidence>
<dbReference type="EMBL" id="BK014762">
    <property type="protein sequence ID" value="DAD74671.1"/>
    <property type="molecule type" value="Genomic_DNA"/>
</dbReference>
<sequence>MMKAIFYLILACISLYTFTDLFLYYLDCDILNITPNDNVFEIVTFVLSSFILYKALESNYRKAGKK</sequence>
<proteinExistence type="predicted"/>
<protein>
    <submittedName>
        <fullName evidence="2">Uncharacterized protein</fullName>
    </submittedName>
</protein>
<name>A0A8S5LXV0_9CAUD</name>
<organism evidence="2">
    <name type="scientific">Myoviridae sp. ctZgq1</name>
    <dbReference type="NCBI Taxonomy" id="2826666"/>
    <lineage>
        <taxon>Viruses</taxon>
        <taxon>Duplodnaviria</taxon>
        <taxon>Heunggongvirae</taxon>
        <taxon>Uroviricota</taxon>
        <taxon>Caudoviricetes</taxon>
    </lineage>
</organism>
<keyword evidence="1" id="KW-0472">Membrane</keyword>
<feature type="transmembrane region" description="Helical" evidence="1">
    <location>
        <begin position="5"/>
        <end position="26"/>
    </location>
</feature>
<feature type="transmembrane region" description="Helical" evidence="1">
    <location>
        <begin position="38"/>
        <end position="56"/>
    </location>
</feature>
<evidence type="ECO:0000256" key="1">
    <source>
        <dbReference type="SAM" id="Phobius"/>
    </source>
</evidence>
<keyword evidence="1" id="KW-0812">Transmembrane</keyword>
<accession>A0A8S5LXV0</accession>
<reference evidence="2" key="1">
    <citation type="journal article" date="2021" name="Proc. Natl. Acad. Sci. U.S.A.">
        <title>A Catalog of Tens of Thousands of Viruses from Human Metagenomes Reveals Hidden Associations with Chronic Diseases.</title>
        <authorList>
            <person name="Tisza M.J."/>
            <person name="Buck C.B."/>
        </authorList>
    </citation>
    <scope>NUCLEOTIDE SEQUENCE</scope>
    <source>
        <strain evidence="2">CtZgq1</strain>
    </source>
</reference>
<keyword evidence="1" id="KW-1133">Transmembrane helix</keyword>